<feature type="compositionally biased region" description="Polar residues" evidence="3">
    <location>
        <begin position="330"/>
        <end position="342"/>
    </location>
</feature>
<sequence length="931" mass="103539">MSPQCQAASSGQGPPSGSMPVPPGPFGPPGIGGTPPGPGYTPVNVPPPMMPPRGPGFMPPGMPGGPGDTRLPPPLIPPPFNVPPPGFGYGGPPAPPPNSGHKSMSCGRSQMYIVRNNFVCISLLFSQGGEFDIISAVPQLAAGGVANSADMANIGPGGSVPPQQSDSSLIGDGSEGKTQSDWTEHKAPDGRTYYYNSATKQSLWEKPDELKTSAELLLSQCPWKEYRSESGKTYYHNVNTKESRWTVPKELEELKARIAAEETAASAATVAGNSSAVVPAPHQGTPPPSSAATKNSNASSAMDQAMAATLAAISIPTPPGKTADEDSGSNKDSAPGSRTSTPEPKLVFKDKKEAIEAFKDLLRERDVPSNVSWETAVKLISSDPRYPMLRKLNEKKQAFNAYKTQRQKEEREEQRQRAKKAREDLEEFLMTSDKITSATKYYRCEDLFGNLDVWKNVAESDRRDIYEDVVFSLAKREKEEAKAMKKRNMKQLAEILDAMTNIGHRTTWQEAQQMLLDNHAFADDANLLGMDKEDALIVFEEHIRELEKEEEEDKEREKKRVKRQHRKNRDAFVTLLDELHEQGKLTSMSLWVELYPIISADLRFSAMLGQSGSTPLDLFKFYVEDLKSRFHDEKKIIKEILKEKGFEVQVNTTFEEFATVVCEDRRSATLDAGNVKLTYNAFLEKAEARERERLKEEARRLKKLEASFKSLLKAFSVDYTSNWDDVRAKLEGEPAFEAITLESERVRIFKEYQHENEDACSHHHARSKKSKKSKKQRKRSRTRSRSRSPAGSESDEDRGGHSRSRKRRHRASRSPSNTSRAGSVDSSDSQYSSARRTRHKKSKRKKARSRSPLSPPPIHHSSGSDSGHRQSHKQRSARGSRSDENMSPPASMGSALSSSMRGVSKSEDGELSEGELEKRRLLLLQQLQQEN</sequence>
<feature type="domain" description="FF" evidence="5">
    <location>
        <begin position="700"/>
        <end position="755"/>
    </location>
</feature>
<feature type="coiled-coil region" evidence="2">
    <location>
        <begin position="684"/>
        <end position="714"/>
    </location>
</feature>
<dbReference type="Gene3D" id="2.20.70.10">
    <property type="match status" value="2"/>
</dbReference>
<evidence type="ECO:0000256" key="3">
    <source>
        <dbReference type="SAM" id="MobiDB-lite"/>
    </source>
</evidence>
<gene>
    <name evidence="6" type="ORF">Cfor_11502</name>
</gene>
<name>A0A6L2PBD6_COPFO</name>
<evidence type="ECO:0000259" key="4">
    <source>
        <dbReference type="PROSITE" id="PS50020"/>
    </source>
</evidence>
<dbReference type="SMART" id="SM00456">
    <property type="entry name" value="WW"/>
    <property type="match status" value="2"/>
</dbReference>
<evidence type="ECO:0000313" key="6">
    <source>
        <dbReference type="EMBL" id="GFG29783.1"/>
    </source>
</evidence>
<dbReference type="GO" id="GO:0045292">
    <property type="term" value="P:mRNA cis splicing, via spliceosome"/>
    <property type="evidence" value="ECO:0007669"/>
    <property type="project" value="InterPro"/>
</dbReference>
<dbReference type="AlphaFoldDB" id="A0A6L2PBD6"/>
<keyword evidence="7" id="KW-1185">Reference proteome</keyword>
<feature type="domain" description="WW" evidence="4">
    <location>
        <begin position="222"/>
        <end position="250"/>
    </location>
</feature>
<dbReference type="OrthoDB" id="187617at2759"/>
<dbReference type="Pfam" id="PF01846">
    <property type="entry name" value="FF"/>
    <property type="match status" value="3"/>
</dbReference>
<dbReference type="GO" id="GO:0003723">
    <property type="term" value="F:RNA binding"/>
    <property type="evidence" value="ECO:0007669"/>
    <property type="project" value="TreeGrafter"/>
</dbReference>
<feature type="region of interest" description="Disordered" evidence="3">
    <location>
        <begin position="315"/>
        <end position="345"/>
    </location>
</feature>
<evidence type="ECO:0000313" key="7">
    <source>
        <dbReference type="Proteomes" id="UP000502823"/>
    </source>
</evidence>
<feature type="region of interest" description="Disordered" evidence="3">
    <location>
        <begin position="276"/>
        <end position="302"/>
    </location>
</feature>
<feature type="region of interest" description="Disordered" evidence="3">
    <location>
        <begin position="153"/>
        <end position="185"/>
    </location>
</feature>
<feature type="compositionally biased region" description="Pro residues" evidence="3">
    <location>
        <begin position="35"/>
        <end position="63"/>
    </location>
</feature>
<feature type="domain" description="FF" evidence="5">
    <location>
        <begin position="351"/>
        <end position="405"/>
    </location>
</feature>
<dbReference type="PROSITE" id="PS01159">
    <property type="entry name" value="WW_DOMAIN_1"/>
    <property type="match status" value="1"/>
</dbReference>
<dbReference type="GO" id="GO:0005685">
    <property type="term" value="C:U1 snRNP"/>
    <property type="evidence" value="ECO:0007669"/>
    <property type="project" value="TreeGrafter"/>
</dbReference>
<dbReference type="InterPro" id="IPR002713">
    <property type="entry name" value="FF_domain"/>
</dbReference>
<dbReference type="PANTHER" id="PTHR11864:SF0">
    <property type="entry name" value="PRP40 PRE-MRNA PROCESSING FACTOR 40 HOMOLOG A (YEAST)"/>
    <property type="match status" value="1"/>
</dbReference>
<feature type="compositionally biased region" description="Basic residues" evidence="3">
    <location>
        <begin position="835"/>
        <end position="849"/>
    </location>
</feature>
<dbReference type="PROSITE" id="PS50020">
    <property type="entry name" value="WW_DOMAIN_2"/>
    <property type="match status" value="2"/>
</dbReference>
<dbReference type="SUPFAM" id="SSF51045">
    <property type="entry name" value="WW domain"/>
    <property type="match status" value="2"/>
</dbReference>
<feature type="compositionally biased region" description="Low complexity" evidence="3">
    <location>
        <begin position="823"/>
        <end position="834"/>
    </location>
</feature>
<dbReference type="FunFam" id="2.20.70.10:FF:000101">
    <property type="entry name" value="Pre-mRNA-processing factor 40"/>
    <property type="match status" value="1"/>
</dbReference>
<dbReference type="SMART" id="SM00441">
    <property type="entry name" value="FF"/>
    <property type="match status" value="4"/>
</dbReference>
<dbReference type="Gene3D" id="1.10.10.440">
    <property type="entry name" value="FF domain"/>
    <property type="match status" value="5"/>
</dbReference>
<dbReference type="FunCoup" id="A0A6L2PBD6">
    <property type="interactions" value="2163"/>
</dbReference>
<dbReference type="FunFam" id="1.10.10.440:FF:000003">
    <property type="entry name" value="Pre-mRNA processing factor 40 homolog A"/>
    <property type="match status" value="1"/>
</dbReference>
<dbReference type="Pfam" id="PF25432">
    <property type="entry name" value="FF_PRPF40A"/>
    <property type="match status" value="1"/>
</dbReference>
<reference evidence="7" key="1">
    <citation type="submission" date="2020-01" db="EMBL/GenBank/DDBJ databases">
        <title>Draft genome sequence of the Termite Coptotermes fromosanus.</title>
        <authorList>
            <person name="Itakura S."/>
            <person name="Yosikawa Y."/>
            <person name="Umezawa K."/>
        </authorList>
    </citation>
    <scope>NUCLEOTIDE SEQUENCE [LARGE SCALE GENOMIC DNA]</scope>
</reference>
<dbReference type="InterPro" id="IPR036517">
    <property type="entry name" value="FF_domain_sf"/>
</dbReference>
<dbReference type="PANTHER" id="PTHR11864">
    <property type="entry name" value="PRE-MRNA-PROCESSING PROTEIN PRP40"/>
    <property type="match status" value="1"/>
</dbReference>
<feature type="compositionally biased region" description="Basic residues" evidence="3">
    <location>
        <begin position="762"/>
        <end position="786"/>
    </location>
</feature>
<dbReference type="InterPro" id="IPR039726">
    <property type="entry name" value="Prp40-like"/>
</dbReference>
<dbReference type="FunFam" id="1.10.10.440:FF:000002">
    <property type="entry name" value="pre-mRNA-processing factor 40 homolog A isoform X1"/>
    <property type="match status" value="1"/>
</dbReference>
<feature type="compositionally biased region" description="Basic residues" evidence="3">
    <location>
        <begin position="801"/>
        <end position="812"/>
    </location>
</feature>
<dbReference type="GO" id="GO:0071004">
    <property type="term" value="C:U2-type prespliceosome"/>
    <property type="evidence" value="ECO:0007669"/>
    <property type="project" value="TreeGrafter"/>
</dbReference>
<keyword evidence="1" id="KW-0677">Repeat</keyword>
<feature type="compositionally biased region" description="Basic residues" evidence="3">
    <location>
        <begin position="869"/>
        <end position="878"/>
    </location>
</feature>
<evidence type="ECO:0000256" key="2">
    <source>
        <dbReference type="SAM" id="Coils"/>
    </source>
</evidence>
<dbReference type="EMBL" id="BLKM01010325">
    <property type="protein sequence ID" value="GFG29783.1"/>
    <property type="molecule type" value="Genomic_DNA"/>
</dbReference>
<dbReference type="FunFam" id="2.20.70.10:FF:000050">
    <property type="entry name" value="pre-mRNA-processing factor 40 homolog B isoform X1"/>
    <property type="match status" value="1"/>
</dbReference>
<feature type="region of interest" description="Disordered" evidence="3">
    <location>
        <begin position="755"/>
        <end position="917"/>
    </location>
</feature>
<dbReference type="InterPro" id="IPR001202">
    <property type="entry name" value="WW_dom"/>
</dbReference>
<feature type="region of interest" description="Disordered" evidence="3">
    <location>
        <begin position="1"/>
        <end position="73"/>
    </location>
</feature>
<comment type="caution">
    <text evidence="6">The sequence shown here is derived from an EMBL/GenBank/DDBJ whole genome shotgun (WGS) entry which is preliminary data.</text>
</comment>
<dbReference type="InParanoid" id="A0A6L2PBD6"/>
<feature type="coiled-coil region" evidence="2">
    <location>
        <begin position="392"/>
        <end position="431"/>
    </location>
</feature>
<feature type="compositionally biased region" description="Low complexity" evidence="3">
    <location>
        <begin position="290"/>
        <end position="302"/>
    </location>
</feature>
<feature type="domain" description="WW" evidence="4">
    <location>
        <begin position="176"/>
        <end position="209"/>
    </location>
</feature>
<keyword evidence="2" id="KW-0175">Coiled coil</keyword>
<protein>
    <submittedName>
        <fullName evidence="6">Uncharacterized protein</fullName>
    </submittedName>
</protein>
<feature type="coiled-coil region" evidence="2">
    <location>
        <begin position="532"/>
        <end position="568"/>
    </location>
</feature>
<feature type="compositionally biased region" description="Low complexity" evidence="3">
    <location>
        <begin position="9"/>
        <end position="19"/>
    </location>
</feature>
<evidence type="ECO:0000256" key="1">
    <source>
        <dbReference type="ARBA" id="ARBA00022737"/>
    </source>
</evidence>
<dbReference type="Proteomes" id="UP000502823">
    <property type="component" value="Unassembled WGS sequence"/>
</dbReference>
<dbReference type="FunFam" id="1.10.10.440:FF:000037">
    <property type="entry name" value="Pre-mRNA-processing factor 40"/>
    <property type="match status" value="1"/>
</dbReference>
<organism evidence="6 7">
    <name type="scientific">Coptotermes formosanus</name>
    <name type="common">Formosan subterranean termite</name>
    <dbReference type="NCBI Taxonomy" id="36987"/>
    <lineage>
        <taxon>Eukaryota</taxon>
        <taxon>Metazoa</taxon>
        <taxon>Ecdysozoa</taxon>
        <taxon>Arthropoda</taxon>
        <taxon>Hexapoda</taxon>
        <taxon>Insecta</taxon>
        <taxon>Pterygota</taxon>
        <taxon>Neoptera</taxon>
        <taxon>Polyneoptera</taxon>
        <taxon>Dictyoptera</taxon>
        <taxon>Blattodea</taxon>
        <taxon>Blattoidea</taxon>
        <taxon>Termitoidae</taxon>
        <taxon>Rhinotermitidae</taxon>
        <taxon>Coptotermes</taxon>
    </lineage>
</organism>
<accession>A0A6L2PBD6</accession>
<dbReference type="Pfam" id="PF00397">
    <property type="entry name" value="WW"/>
    <property type="match status" value="2"/>
</dbReference>
<dbReference type="InterPro" id="IPR036020">
    <property type="entry name" value="WW_dom_sf"/>
</dbReference>
<dbReference type="PROSITE" id="PS51676">
    <property type="entry name" value="FF"/>
    <property type="match status" value="4"/>
</dbReference>
<dbReference type="CDD" id="cd00201">
    <property type="entry name" value="WW"/>
    <property type="match status" value="2"/>
</dbReference>
<proteinExistence type="predicted"/>
<feature type="domain" description="FF" evidence="5">
    <location>
        <begin position="478"/>
        <end position="545"/>
    </location>
</feature>
<feature type="domain" description="FF" evidence="5">
    <location>
        <begin position="564"/>
        <end position="625"/>
    </location>
</feature>
<evidence type="ECO:0000259" key="5">
    <source>
        <dbReference type="PROSITE" id="PS51676"/>
    </source>
</evidence>
<dbReference type="SUPFAM" id="SSF81698">
    <property type="entry name" value="FF domain"/>
    <property type="match status" value="5"/>
</dbReference>